<feature type="transmembrane region" description="Helical" evidence="2">
    <location>
        <begin position="1023"/>
        <end position="1041"/>
    </location>
</feature>
<accession>A0A517QPB5</accession>
<name>A0A517QPB5_9PLAN</name>
<keyword evidence="2" id="KW-0812">Transmembrane</keyword>
<evidence type="ECO:0000256" key="2">
    <source>
        <dbReference type="SAM" id="Phobius"/>
    </source>
</evidence>
<reference evidence="3 4" key="1">
    <citation type="submission" date="2019-02" db="EMBL/GenBank/DDBJ databases">
        <title>Deep-cultivation of Planctomycetes and their phenomic and genomic characterization uncovers novel biology.</title>
        <authorList>
            <person name="Wiegand S."/>
            <person name="Jogler M."/>
            <person name="Boedeker C."/>
            <person name="Pinto D."/>
            <person name="Vollmers J."/>
            <person name="Rivas-Marin E."/>
            <person name="Kohn T."/>
            <person name="Peeters S.H."/>
            <person name="Heuer A."/>
            <person name="Rast P."/>
            <person name="Oberbeckmann S."/>
            <person name="Bunk B."/>
            <person name="Jeske O."/>
            <person name="Meyerdierks A."/>
            <person name="Storesund J.E."/>
            <person name="Kallscheuer N."/>
            <person name="Luecker S."/>
            <person name="Lage O.M."/>
            <person name="Pohl T."/>
            <person name="Merkel B.J."/>
            <person name="Hornburger P."/>
            <person name="Mueller R.-W."/>
            <person name="Bruemmer F."/>
            <person name="Labrenz M."/>
            <person name="Spormann A.M."/>
            <person name="Op den Camp H."/>
            <person name="Overmann J."/>
            <person name="Amann R."/>
            <person name="Jetten M.S.M."/>
            <person name="Mascher T."/>
            <person name="Medema M.H."/>
            <person name="Devos D.P."/>
            <person name="Kaster A.-K."/>
            <person name="Ovreas L."/>
            <person name="Rohde M."/>
            <person name="Galperin M.Y."/>
            <person name="Jogler C."/>
        </authorList>
    </citation>
    <scope>NUCLEOTIDE SEQUENCE [LARGE SCALE GENOMIC DNA]</scope>
    <source>
        <strain evidence="3 4">Mal48</strain>
    </source>
</reference>
<proteinExistence type="predicted"/>
<keyword evidence="4" id="KW-1185">Reference proteome</keyword>
<feature type="region of interest" description="Disordered" evidence="1">
    <location>
        <begin position="52"/>
        <end position="89"/>
    </location>
</feature>
<gene>
    <name evidence="3" type="ORF">Mal48_27140</name>
</gene>
<dbReference type="EMBL" id="CP036267">
    <property type="protein sequence ID" value="QDT33461.1"/>
    <property type="molecule type" value="Genomic_DNA"/>
</dbReference>
<protein>
    <submittedName>
        <fullName evidence="3">Uncharacterized protein</fullName>
    </submittedName>
</protein>
<feature type="compositionally biased region" description="Polar residues" evidence="1">
    <location>
        <begin position="52"/>
        <end position="70"/>
    </location>
</feature>
<dbReference type="Proteomes" id="UP000315724">
    <property type="component" value="Chromosome"/>
</dbReference>
<feature type="region of interest" description="Disordered" evidence="1">
    <location>
        <begin position="1075"/>
        <end position="1127"/>
    </location>
</feature>
<evidence type="ECO:0000313" key="3">
    <source>
        <dbReference type="EMBL" id="QDT33461.1"/>
    </source>
</evidence>
<feature type="transmembrane region" description="Helical" evidence="2">
    <location>
        <begin position="1047"/>
        <end position="1066"/>
    </location>
</feature>
<feature type="compositionally biased region" description="Polar residues" evidence="1">
    <location>
        <begin position="1112"/>
        <end position="1127"/>
    </location>
</feature>
<feature type="transmembrane region" description="Helical" evidence="2">
    <location>
        <begin position="998"/>
        <end position="1016"/>
    </location>
</feature>
<organism evidence="3 4">
    <name type="scientific">Thalassoglobus polymorphus</name>
    <dbReference type="NCBI Taxonomy" id="2527994"/>
    <lineage>
        <taxon>Bacteria</taxon>
        <taxon>Pseudomonadati</taxon>
        <taxon>Planctomycetota</taxon>
        <taxon>Planctomycetia</taxon>
        <taxon>Planctomycetales</taxon>
        <taxon>Planctomycetaceae</taxon>
        <taxon>Thalassoglobus</taxon>
    </lineage>
</organism>
<dbReference type="AlphaFoldDB" id="A0A517QPB5"/>
<evidence type="ECO:0000256" key="1">
    <source>
        <dbReference type="SAM" id="MobiDB-lite"/>
    </source>
</evidence>
<dbReference type="KEGG" id="tpol:Mal48_27140"/>
<keyword evidence="2" id="KW-1133">Transmembrane helix</keyword>
<evidence type="ECO:0000313" key="4">
    <source>
        <dbReference type="Proteomes" id="UP000315724"/>
    </source>
</evidence>
<sequence>MKSSLNFIPDSFRKIAPLGEIDREALRWGIRCGLILVLAVVLQIQPVFSQQSSGETPLESNGNQSPNGTPGSAAALGAVTEPVSTSQPDPTEALVPDFFLASVALDAEVVDDRVKVEADVEVVINKGVGWHSIPLQFNQAHIWSREYDGPGEESPDFSPNRRDDGIYWMLKGLGKHRLKFSMWVPVKREGVRSQFVLSLPPLSTNFDTQLKLTIPEANAAIAASQNLEILSTKHSKTSTEVSASVSRNHLDCTWTVPQGTGATVSKVLTNFHLKPSTDSLVLDVKQFIDLQPQATRELLIRVPTDFEILNLTGRNIRPHSKVEDREGWVRIPLMADASARIELHWLLRKQISKEGDKLTIDGLEVEGAVQEGGTVRIDELPGYRILPQNDASRLVFRVNIEEMSFTEMEGPNSVYEFLQQPFRLVQEIQPVEPLHSVTPIYEVRLNQKKTMRLLVHQLVEVERGSVSSLTMRWPDSSTDGWKLKGNSTDAETLAEIPTTFNDLTDGVTLQLASPLLAGEHVHLITEFERPVSIQDRSDLSWTLPQIPQQYVRGKLILTELADEFDLAFDEALVEKLPLIESKHYINQIAEIWKVSDPFRDKLLSKNTRIVKTADAERLHAVVTEHQQKITAKTTVEVQEATPRDLLIKQKFELEVEHGRLKSIDFNIPASLMKYIQPTNVSSSLDVRLDGKSLDDIVLVGPVLKVSFPEAIFAQNTLEIRYRFPFDDDTDLQNVKLPVVSLTQVPLSGIDCLIIPIENVQVTQNASGWAPVQTSPQGALWVKQSGGKTPFEIPLLVGGTLVDSSQQYVVDVANLWTRFEEDGKCETFARYEILSPKSRLLMTFPSGSEFKSIKVDGVALTEYENDRGKIVITLPEGTQERRVLELQYRNDRHSAFSLANPQVFDFPEFSESVWVNETVWEFNLPFGHHLFEYPALKPLFSWRRNGIVWERQANPSYQLERKELLSSIPEMFQFQNNYYAFRVYSPIQKGAFRSMNRSLILLIGAGFALGLGFLFYHFPATRNVFSFFVLAFAFAVASLWYLEPMLLLLQPAGFGVLLALTATVIDVRMRRLHADPSERHSHRSRQRERFDEYPASDQSIGGNPMEAIDGTTRIYTPTGSSISKISNE</sequence>
<keyword evidence="2" id="KW-0472">Membrane</keyword>